<dbReference type="Proteomes" id="UP000434101">
    <property type="component" value="Unassembled WGS sequence"/>
</dbReference>
<evidence type="ECO:0000256" key="1">
    <source>
        <dbReference type="SAM" id="MobiDB-lite"/>
    </source>
</evidence>
<evidence type="ECO:0000313" key="3">
    <source>
        <dbReference type="Proteomes" id="UP000434101"/>
    </source>
</evidence>
<dbReference type="PANTHER" id="PTHR34387:SF2">
    <property type="entry name" value="SLR1258 PROTEIN"/>
    <property type="match status" value="1"/>
</dbReference>
<dbReference type="EMBL" id="WUYX01000053">
    <property type="protein sequence ID" value="MXV63458.1"/>
    <property type="molecule type" value="Genomic_DNA"/>
</dbReference>
<dbReference type="NCBIfam" id="TIGR01409">
    <property type="entry name" value="TAT_signal_seq"/>
    <property type="match status" value="1"/>
</dbReference>
<dbReference type="Gene3D" id="3.30.70.2970">
    <property type="entry name" value="Protein of unknown function (DUF541), domain 2"/>
    <property type="match status" value="1"/>
</dbReference>
<keyword evidence="3" id="KW-1185">Reference proteome</keyword>
<dbReference type="PROSITE" id="PS51318">
    <property type="entry name" value="TAT"/>
    <property type="match status" value="1"/>
</dbReference>
<accession>A0A6B0VPP8</accession>
<proteinExistence type="predicted"/>
<sequence>MDRRQFLAASGVGVAAATAGCTTDVLGSTEAETGSETETNGREITVSASGGVEAEPDRAVVSVGVTASGESAEAVTDELAEGAQQLRETFDELGIPEENVEEGQYRVHPARGRESDGFEGAHSFDLTLETTDRVGEVIDASVAAGADDIGRVNFTLQDETRDERRRAAIDEALANADAEAAHVADNRGGELVETVAVTTDDVRVRATRYDVAAETTDADDAAPPTEIDADPVSVSATVTVVYRFTD</sequence>
<reference evidence="2 3" key="1">
    <citation type="submission" date="2020-01" db="EMBL/GenBank/DDBJ databases">
        <title>Natronorubrum sp. JWXQ-INN 674 isolated from Inner Mongolia Autonomous Region of China.</title>
        <authorList>
            <person name="Xue Q."/>
        </authorList>
    </citation>
    <scope>NUCLEOTIDE SEQUENCE [LARGE SCALE GENOMIC DNA]</scope>
    <source>
        <strain evidence="2 3">JWXQ-INN-674</strain>
    </source>
</reference>
<dbReference type="InterPro" id="IPR007497">
    <property type="entry name" value="SIMPL/DUF541"/>
</dbReference>
<dbReference type="InterPro" id="IPR006311">
    <property type="entry name" value="TAT_signal"/>
</dbReference>
<dbReference type="InterPro" id="IPR019546">
    <property type="entry name" value="TAT_signal_bac_arc"/>
</dbReference>
<feature type="compositionally biased region" description="Low complexity" evidence="1">
    <location>
        <begin position="27"/>
        <end position="38"/>
    </location>
</feature>
<evidence type="ECO:0000313" key="2">
    <source>
        <dbReference type="EMBL" id="MXV63458.1"/>
    </source>
</evidence>
<dbReference type="Gene3D" id="3.30.110.170">
    <property type="entry name" value="Protein of unknown function (DUF541), domain 1"/>
    <property type="match status" value="1"/>
</dbReference>
<feature type="region of interest" description="Disordered" evidence="1">
    <location>
        <begin position="27"/>
        <end position="52"/>
    </location>
</feature>
<name>A0A6B0VPP8_9EURY</name>
<protein>
    <submittedName>
        <fullName evidence="2">DUF541 domain-containing protein</fullName>
    </submittedName>
</protein>
<dbReference type="PROSITE" id="PS51257">
    <property type="entry name" value="PROKAR_LIPOPROTEIN"/>
    <property type="match status" value="1"/>
</dbReference>
<dbReference type="PANTHER" id="PTHR34387">
    <property type="entry name" value="SLR1258 PROTEIN"/>
    <property type="match status" value="1"/>
</dbReference>
<comment type="caution">
    <text evidence="2">The sequence shown here is derived from an EMBL/GenBank/DDBJ whole genome shotgun (WGS) entry which is preliminary data.</text>
</comment>
<dbReference type="Pfam" id="PF04402">
    <property type="entry name" value="SIMPL"/>
    <property type="match status" value="1"/>
</dbReference>
<gene>
    <name evidence="2" type="ORF">GS429_15625</name>
</gene>
<organism evidence="2 3">
    <name type="scientific">Natronorubrum halalkaliphilum</name>
    <dbReference type="NCBI Taxonomy" id="2691917"/>
    <lineage>
        <taxon>Archaea</taxon>
        <taxon>Methanobacteriati</taxon>
        <taxon>Methanobacteriota</taxon>
        <taxon>Stenosarchaea group</taxon>
        <taxon>Halobacteria</taxon>
        <taxon>Halobacteriales</taxon>
        <taxon>Natrialbaceae</taxon>
        <taxon>Natronorubrum</taxon>
    </lineage>
</organism>
<dbReference type="InterPro" id="IPR052022">
    <property type="entry name" value="26kDa_periplasmic_antigen"/>
</dbReference>
<dbReference type="OrthoDB" id="12132at2157"/>
<dbReference type="AlphaFoldDB" id="A0A6B0VPP8"/>
<dbReference type="RefSeq" id="WP_160066278.1">
    <property type="nucleotide sequence ID" value="NZ_WUYX01000053.1"/>
</dbReference>
<dbReference type="GO" id="GO:0006974">
    <property type="term" value="P:DNA damage response"/>
    <property type="evidence" value="ECO:0007669"/>
    <property type="project" value="TreeGrafter"/>
</dbReference>